<dbReference type="EC" id="2.7.7.7" evidence="11"/>
<keyword evidence="6 11" id="KW-0547">Nucleotide-binding</keyword>
<dbReference type="Pfam" id="PF13177">
    <property type="entry name" value="DNA_pol3_delta2"/>
    <property type="match status" value="1"/>
</dbReference>
<evidence type="ECO:0000256" key="7">
    <source>
        <dbReference type="ARBA" id="ARBA00022833"/>
    </source>
</evidence>
<dbReference type="Pfam" id="PF12362">
    <property type="entry name" value="DUF3646"/>
    <property type="match status" value="1"/>
</dbReference>
<dbReference type="InterPro" id="IPR022754">
    <property type="entry name" value="DNA_pol_III_gamma-3"/>
</dbReference>
<dbReference type="SUPFAM" id="SSF48019">
    <property type="entry name" value="post-AAA+ oligomerization domain-like"/>
    <property type="match status" value="1"/>
</dbReference>
<comment type="subunit">
    <text evidence="11">DNA polymerase III contains a core (composed of alpha, epsilon and theta chains) that associates with a tau subunit. This core dimerizes to form the POLIII' complex. PolIII' associates with the gamma complex (composed of gamma, delta, delta', psi and chi chains) and with the beta chain to form the complete DNA polymerase III complex.</text>
</comment>
<dbReference type="InterPro" id="IPR022107">
    <property type="entry name" value="DNA_pol_III_gamma/tau_C"/>
</dbReference>
<keyword evidence="15" id="KW-1185">Reference proteome</keyword>
<evidence type="ECO:0000313" key="15">
    <source>
        <dbReference type="Proteomes" id="UP000630805"/>
    </source>
</evidence>
<keyword evidence="8 11" id="KW-0067">ATP-binding</keyword>
<feature type="domain" description="AAA+ ATPase" evidence="13">
    <location>
        <begin position="65"/>
        <end position="212"/>
    </location>
</feature>
<dbReference type="InterPro" id="IPR027417">
    <property type="entry name" value="P-loop_NTPase"/>
</dbReference>
<dbReference type="Pfam" id="PF12169">
    <property type="entry name" value="DNA_pol3_gamma3"/>
    <property type="match status" value="1"/>
</dbReference>
<keyword evidence="3 11" id="KW-0548">Nucleotidyltransferase</keyword>
<dbReference type="GO" id="GO:0003887">
    <property type="term" value="F:DNA-directed DNA polymerase activity"/>
    <property type="evidence" value="ECO:0007669"/>
    <property type="project" value="UniProtKB-EC"/>
</dbReference>
<dbReference type="InterPro" id="IPR045085">
    <property type="entry name" value="HLD_clamp_pol_III_gamma_tau"/>
</dbReference>
<name>A0ABX2PVH1_9RHOB</name>
<evidence type="ECO:0000256" key="2">
    <source>
        <dbReference type="ARBA" id="ARBA00022679"/>
    </source>
</evidence>
<dbReference type="Gene3D" id="1.10.8.60">
    <property type="match status" value="1"/>
</dbReference>
<evidence type="ECO:0000256" key="10">
    <source>
        <dbReference type="ARBA" id="ARBA00049244"/>
    </source>
</evidence>
<sequence>MLWTRTAAATTLRRSSESVRENMTDTPSPAYQVLARKYRPETFADLVGQNAMVRTLKNAFAADRIAQAFIMTGIRGTGKTTTARIIAKGMNCIGSDGEGGPTTEPCGQCEHCMAIMEGRHVDVMEMDAASRTGVNDIREIIDSVRYRAASARYKIYIIDEVHMLSTSAFNALLKTLEEPPEHVKFIFATTEIRKVPVTVLSRCQRFDLRRIEPEDMIGLLHKIADAEGAQISDDALALITRAAEGSARDATSLLDQAISHGAGETSADQVRAMLGLADRGRVLDLMDMILRGDAAGALTELSGQYAEGADPLAVLRDLAEITHWVSVVKITPDAAEDPTVSPDERTRGQQMADALPMRVLTRMWQMLLKALEEVAAAPNAMMAAEMAVIRLTHVADLPSPEDLIKRLQDTPPPPMGGPGGGVPAPSNGAQPVQTGTTAPQTYASAPRSPGGAPVAALAQDVEAALTRYPTFEHVVELIRTNRDVKLLVEVENGVRLVSYQPGRIEFTPSTQAPTDLAPRLGSALQRWTGNRWAVSIVSDGDVPTIAELRDEAELALKTEAETHPLVQAVLAQFPKAKITRIETPEQRAAKVEAEALPEVEDEWDPFEED</sequence>
<dbReference type="NCBIfam" id="NF006585">
    <property type="entry name" value="PRK09111.1"/>
    <property type="match status" value="1"/>
</dbReference>
<dbReference type="Proteomes" id="UP000630805">
    <property type="component" value="Unassembled WGS sequence"/>
</dbReference>
<dbReference type="InterPro" id="IPR050238">
    <property type="entry name" value="DNA_Rep/Repair_Clamp_Loader"/>
</dbReference>
<comment type="similarity">
    <text evidence="1 11">Belongs to the DnaX/STICHEL family.</text>
</comment>
<keyword evidence="9 11" id="KW-0239">DNA-directed DNA polymerase</keyword>
<feature type="region of interest" description="Disordered" evidence="12">
    <location>
        <begin position="589"/>
        <end position="609"/>
    </location>
</feature>
<proteinExistence type="inferred from homology"/>
<evidence type="ECO:0000256" key="5">
    <source>
        <dbReference type="ARBA" id="ARBA00022723"/>
    </source>
</evidence>
<keyword evidence="5" id="KW-0479">Metal-binding</keyword>
<dbReference type="NCBIfam" id="NF004046">
    <property type="entry name" value="PRK05563.1"/>
    <property type="match status" value="1"/>
</dbReference>
<comment type="function">
    <text evidence="11">DNA polymerase III is a complex, multichain enzyme responsible for most of the replicative synthesis in bacteria. This DNA polymerase also exhibits 3' to 5' exonuclease activity.</text>
</comment>
<protein>
    <recommendedName>
        <fullName evidence="11">DNA polymerase III subunit gamma/tau</fullName>
        <ecNumber evidence="11">2.7.7.7</ecNumber>
    </recommendedName>
</protein>
<reference evidence="14 15" key="1">
    <citation type="submission" date="2020-06" db="EMBL/GenBank/DDBJ databases">
        <authorList>
            <person name="Cao W.R."/>
        </authorList>
    </citation>
    <scope>NUCLEOTIDE SEQUENCE [LARGE SCALE GENOMIC DNA]</scope>
    <source>
        <strain evidence="14 15">B1Z28</strain>
    </source>
</reference>
<dbReference type="Gene3D" id="3.40.50.300">
    <property type="entry name" value="P-loop containing nucleotide triphosphate hydrolases"/>
    <property type="match status" value="1"/>
</dbReference>
<dbReference type="NCBIfam" id="TIGR02397">
    <property type="entry name" value="dnaX_nterm"/>
    <property type="match status" value="1"/>
</dbReference>
<dbReference type="SMART" id="SM00382">
    <property type="entry name" value="AAA"/>
    <property type="match status" value="1"/>
</dbReference>
<dbReference type="PANTHER" id="PTHR11669:SF0">
    <property type="entry name" value="PROTEIN STICHEL-LIKE 2"/>
    <property type="match status" value="1"/>
</dbReference>
<dbReference type="EMBL" id="JABXWT010000019">
    <property type="protein sequence ID" value="NVO58182.1"/>
    <property type="molecule type" value="Genomic_DNA"/>
</dbReference>
<comment type="caution">
    <text evidence="14">The sequence shown here is derived from an EMBL/GenBank/DDBJ whole genome shotgun (WGS) entry which is preliminary data.</text>
</comment>
<evidence type="ECO:0000256" key="3">
    <source>
        <dbReference type="ARBA" id="ARBA00022695"/>
    </source>
</evidence>
<dbReference type="InterPro" id="IPR012763">
    <property type="entry name" value="DNA_pol_III_sug/sutau_N"/>
</dbReference>
<keyword evidence="4 11" id="KW-0235">DNA replication</keyword>
<feature type="compositionally biased region" description="Acidic residues" evidence="12">
    <location>
        <begin position="595"/>
        <end position="609"/>
    </location>
</feature>
<dbReference type="SUPFAM" id="SSF52540">
    <property type="entry name" value="P-loop containing nucleoside triphosphate hydrolases"/>
    <property type="match status" value="1"/>
</dbReference>
<evidence type="ECO:0000256" key="8">
    <source>
        <dbReference type="ARBA" id="ARBA00022840"/>
    </source>
</evidence>
<dbReference type="Pfam" id="PF22608">
    <property type="entry name" value="DNAX_ATPase_lid"/>
    <property type="match status" value="1"/>
</dbReference>
<feature type="region of interest" description="Disordered" evidence="12">
    <location>
        <begin position="405"/>
        <end position="453"/>
    </location>
</feature>
<feature type="compositionally biased region" description="Polar residues" evidence="12">
    <location>
        <begin position="427"/>
        <end position="443"/>
    </location>
</feature>
<accession>A0ABX2PVH1</accession>
<evidence type="ECO:0000256" key="1">
    <source>
        <dbReference type="ARBA" id="ARBA00006360"/>
    </source>
</evidence>
<dbReference type="Gene3D" id="1.20.272.10">
    <property type="match status" value="1"/>
</dbReference>
<keyword evidence="7" id="KW-0862">Zinc</keyword>
<evidence type="ECO:0000256" key="4">
    <source>
        <dbReference type="ARBA" id="ARBA00022705"/>
    </source>
</evidence>
<evidence type="ECO:0000256" key="6">
    <source>
        <dbReference type="ARBA" id="ARBA00022741"/>
    </source>
</evidence>
<dbReference type="CDD" id="cd18137">
    <property type="entry name" value="HLD_clamp_pol_III_gamma_tau"/>
    <property type="match status" value="1"/>
</dbReference>
<evidence type="ECO:0000256" key="9">
    <source>
        <dbReference type="ARBA" id="ARBA00022932"/>
    </source>
</evidence>
<evidence type="ECO:0000259" key="13">
    <source>
        <dbReference type="SMART" id="SM00382"/>
    </source>
</evidence>
<evidence type="ECO:0000313" key="14">
    <source>
        <dbReference type="EMBL" id="NVO58182.1"/>
    </source>
</evidence>
<organism evidence="14 15">
    <name type="scientific">Ruegeria haliotis</name>
    <dbReference type="NCBI Taxonomy" id="2747601"/>
    <lineage>
        <taxon>Bacteria</taxon>
        <taxon>Pseudomonadati</taxon>
        <taxon>Pseudomonadota</taxon>
        <taxon>Alphaproteobacteria</taxon>
        <taxon>Rhodobacterales</taxon>
        <taxon>Roseobacteraceae</taxon>
        <taxon>Ruegeria</taxon>
    </lineage>
</organism>
<comment type="catalytic activity">
    <reaction evidence="10 11">
        <text>DNA(n) + a 2'-deoxyribonucleoside 5'-triphosphate = DNA(n+1) + diphosphate</text>
        <dbReference type="Rhea" id="RHEA:22508"/>
        <dbReference type="Rhea" id="RHEA-COMP:17339"/>
        <dbReference type="Rhea" id="RHEA-COMP:17340"/>
        <dbReference type="ChEBI" id="CHEBI:33019"/>
        <dbReference type="ChEBI" id="CHEBI:61560"/>
        <dbReference type="ChEBI" id="CHEBI:173112"/>
        <dbReference type="EC" id="2.7.7.7"/>
    </reaction>
</comment>
<dbReference type="InterPro" id="IPR003593">
    <property type="entry name" value="AAA+_ATPase"/>
</dbReference>
<dbReference type="InterPro" id="IPR008921">
    <property type="entry name" value="DNA_pol3_clamp-load_cplx_C"/>
</dbReference>
<dbReference type="CDD" id="cd00009">
    <property type="entry name" value="AAA"/>
    <property type="match status" value="1"/>
</dbReference>
<evidence type="ECO:0000256" key="12">
    <source>
        <dbReference type="SAM" id="MobiDB-lite"/>
    </source>
</evidence>
<dbReference type="PANTHER" id="PTHR11669">
    <property type="entry name" value="REPLICATION FACTOR C / DNA POLYMERASE III GAMMA-TAU SUBUNIT"/>
    <property type="match status" value="1"/>
</dbReference>
<evidence type="ECO:0000256" key="11">
    <source>
        <dbReference type="RuleBase" id="RU364063"/>
    </source>
</evidence>
<gene>
    <name evidence="11" type="primary">dnaX</name>
    <name evidence="14" type="ORF">HW561_20525</name>
</gene>
<keyword evidence="2 11" id="KW-0808">Transferase</keyword>